<keyword evidence="1" id="KW-0175">Coiled coil</keyword>
<dbReference type="AlphaFoldDB" id="A0AAV7EA92"/>
<evidence type="ECO:0000256" key="2">
    <source>
        <dbReference type="SAM" id="MobiDB-lite"/>
    </source>
</evidence>
<keyword evidence="5" id="KW-1185">Reference proteome</keyword>
<reference evidence="4 5" key="1">
    <citation type="submission" date="2021-07" db="EMBL/GenBank/DDBJ databases">
        <title>The Aristolochia fimbriata genome: insights into angiosperm evolution, floral development and chemical biosynthesis.</title>
        <authorList>
            <person name="Jiao Y."/>
        </authorList>
    </citation>
    <scope>NUCLEOTIDE SEQUENCE [LARGE SCALE GENOMIC DNA]</scope>
    <source>
        <strain evidence="4">IBCAS-2021</strain>
        <tissue evidence="4">Leaf</tissue>
    </source>
</reference>
<comment type="caution">
    <text evidence="4">The sequence shown here is derived from an EMBL/GenBank/DDBJ whole genome shotgun (WGS) entry which is preliminary data.</text>
</comment>
<name>A0AAV7EA92_ARIFI</name>
<dbReference type="EMBL" id="JAINDJ010000006">
    <property type="protein sequence ID" value="KAG9444447.1"/>
    <property type="molecule type" value="Genomic_DNA"/>
</dbReference>
<evidence type="ECO:0000313" key="5">
    <source>
        <dbReference type="Proteomes" id="UP000825729"/>
    </source>
</evidence>
<accession>A0AAV7EA92</accession>
<evidence type="ECO:0000256" key="1">
    <source>
        <dbReference type="SAM" id="Coils"/>
    </source>
</evidence>
<feature type="signal peptide" evidence="3">
    <location>
        <begin position="1"/>
        <end position="25"/>
    </location>
</feature>
<evidence type="ECO:0000256" key="3">
    <source>
        <dbReference type="SAM" id="SignalP"/>
    </source>
</evidence>
<feature type="chain" id="PRO_5043709136" description="Aminotransferase-like plant mobile domain-containing protein" evidence="3">
    <location>
        <begin position="26"/>
        <end position="975"/>
    </location>
</feature>
<feature type="coiled-coil region" evidence="1">
    <location>
        <begin position="931"/>
        <end position="958"/>
    </location>
</feature>
<dbReference type="Proteomes" id="UP000825729">
    <property type="component" value="Unassembled WGS sequence"/>
</dbReference>
<gene>
    <name evidence="4" type="ORF">H6P81_015787</name>
</gene>
<evidence type="ECO:0000313" key="4">
    <source>
        <dbReference type="EMBL" id="KAG9444447.1"/>
    </source>
</evidence>
<protein>
    <recommendedName>
        <fullName evidence="6">Aminotransferase-like plant mobile domain-containing protein</fullName>
    </recommendedName>
</protein>
<organism evidence="4 5">
    <name type="scientific">Aristolochia fimbriata</name>
    <name type="common">White veined hardy Dutchman's pipe vine</name>
    <dbReference type="NCBI Taxonomy" id="158543"/>
    <lineage>
        <taxon>Eukaryota</taxon>
        <taxon>Viridiplantae</taxon>
        <taxon>Streptophyta</taxon>
        <taxon>Embryophyta</taxon>
        <taxon>Tracheophyta</taxon>
        <taxon>Spermatophyta</taxon>
        <taxon>Magnoliopsida</taxon>
        <taxon>Magnoliidae</taxon>
        <taxon>Piperales</taxon>
        <taxon>Aristolochiaceae</taxon>
        <taxon>Aristolochia</taxon>
    </lineage>
</organism>
<sequence>MCSARSPGADFVVSIAVVFVAGSEALDCARFGRRALVLIAAGFVAGREALNCAGLGRRVHVLIAAGFVAGREVLNCARLGRRALVLITTGIWGWSRSFGLCTARSSGTKFVVLQHSFLVRLYRQALGLNVQTLNSPFGYVRLGRRALESLLASGLVVGREMSATLTSCSFLGLTLSNIKTFVKGTLRDCLRIRNSKEEQRPLLLPLGRPSAYGGCDVTAPVVRAIYDLWSRPVVDEDDQICYLPGVDEASSSPHQTVGNILMSLMHDHLFLTEGDAQPSEDSWADHGKTTGSRSPDWSAVQNQPLSELGVPGALVDEVYLAALSLWLCRFAVPLPGDMLRLMFSRWPVSWPAEEARSLFWRGGVRCWYPSEALPPGPIIDKAGHFASQIEVEYFRCLRATFLVLRQRDHLIVKPYSPHRFARQFGFCQDLLGHAWKKYTKAFATEKASPLAQGDGDAEGAVRKSSRKGSKPPTSPKAKKSKVAKKRVPRPKVAKEKKSAPLQVVPAKGIVIRETSPAQGDSRPIVLSLLEIDPLGKGKGLAESVASPKKTALKKKSAAPQSEPFIFVPPPFKKRLRTGLESGEKARETAPHDGSVVLPTGETALEPMLFLPESATQDGVQAVQEFGNLASDDLAIVVAPFADQPNFRQEDLFDLAESEVTRQLGWVKEEAPSTVVVDELLVREAECPTTTAGDGVTPFQFMAGPVVAEGFTVDAGVIVASGFQHPVSDPGLLVAATSRREPFVTFPPSSGEATFAAKEGATGSVCRPVSEDSSTSRPASVSTFPLSARSRLLMKRSVLGLWIVFVKSVLVPADDPCSSKLVADTCAILEHLRGACADTSVLEQWVEDFASEVDRFHRLRNSLAGKLSLAERFAGEAELAQSVKRVNRQRDDLTTIFDRRQAEREAVEAEQRALHDRLAFISSQIDSINGELVTIRRGIDATEEEASALEDQLASVRSRPVLDEGEARELAEVHAE</sequence>
<keyword evidence="3" id="KW-0732">Signal</keyword>
<proteinExistence type="predicted"/>
<feature type="compositionally biased region" description="Polar residues" evidence="2">
    <location>
        <begin position="289"/>
        <end position="299"/>
    </location>
</feature>
<feature type="region of interest" description="Disordered" evidence="2">
    <location>
        <begin position="276"/>
        <end position="299"/>
    </location>
</feature>
<feature type="region of interest" description="Disordered" evidence="2">
    <location>
        <begin position="449"/>
        <end position="499"/>
    </location>
</feature>
<feature type="compositionally biased region" description="Basic residues" evidence="2">
    <location>
        <begin position="476"/>
        <end position="491"/>
    </location>
</feature>
<evidence type="ECO:0008006" key="6">
    <source>
        <dbReference type="Google" id="ProtNLM"/>
    </source>
</evidence>